<protein>
    <submittedName>
        <fullName evidence="1">Uncharacterized protein</fullName>
    </submittedName>
</protein>
<keyword evidence="2" id="KW-1185">Reference proteome</keyword>
<dbReference type="EMBL" id="REGN01001959">
    <property type="protein sequence ID" value="RNA31268.1"/>
    <property type="molecule type" value="Genomic_DNA"/>
</dbReference>
<dbReference type="AlphaFoldDB" id="A0A3M7S6M9"/>
<dbReference type="Proteomes" id="UP000276133">
    <property type="component" value="Unassembled WGS sequence"/>
</dbReference>
<reference evidence="1 2" key="1">
    <citation type="journal article" date="2018" name="Sci. Rep.">
        <title>Genomic signatures of local adaptation to the degree of environmental predictability in rotifers.</title>
        <authorList>
            <person name="Franch-Gras L."/>
            <person name="Hahn C."/>
            <person name="Garcia-Roger E.M."/>
            <person name="Carmona M.J."/>
            <person name="Serra M."/>
            <person name="Gomez A."/>
        </authorList>
    </citation>
    <scope>NUCLEOTIDE SEQUENCE [LARGE SCALE GENOMIC DNA]</scope>
    <source>
        <strain evidence="1">HYR1</strain>
    </source>
</reference>
<evidence type="ECO:0000313" key="2">
    <source>
        <dbReference type="Proteomes" id="UP000276133"/>
    </source>
</evidence>
<sequence>MVRLNSLGPYVTCQAELVFIVRLEQAHAQPKYLTQNFHTCLIGILTFLLLFRAQHGQKFGIFSIGQNGCANSILQHLPLVVEQRQCQTLSVRHLMLVLGAKTLQLQRFVHQLIDLFSAQSGTFLFYHVHVFDASGHFGADGSGEFFSRLGPILF</sequence>
<accession>A0A3M7S6M9</accession>
<comment type="caution">
    <text evidence="1">The sequence shown here is derived from an EMBL/GenBank/DDBJ whole genome shotgun (WGS) entry which is preliminary data.</text>
</comment>
<proteinExistence type="predicted"/>
<gene>
    <name evidence="1" type="ORF">BpHYR1_045601</name>
</gene>
<evidence type="ECO:0000313" key="1">
    <source>
        <dbReference type="EMBL" id="RNA31268.1"/>
    </source>
</evidence>
<organism evidence="1 2">
    <name type="scientific">Brachionus plicatilis</name>
    <name type="common">Marine rotifer</name>
    <name type="synonym">Brachionus muelleri</name>
    <dbReference type="NCBI Taxonomy" id="10195"/>
    <lineage>
        <taxon>Eukaryota</taxon>
        <taxon>Metazoa</taxon>
        <taxon>Spiralia</taxon>
        <taxon>Gnathifera</taxon>
        <taxon>Rotifera</taxon>
        <taxon>Eurotatoria</taxon>
        <taxon>Monogononta</taxon>
        <taxon>Pseudotrocha</taxon>
        <taxon>Ploima</taxon>
        <taxon>Brachionidae</taxon>
        <taxon>Brachionus</taxon>
    </lineage>
</organism>
<name>A0A3M7S6M9_BRAPC</name>